<dbReference type="Proteomes" id="UP000257016">
    <property type="component" value="Unassembled WGS sequence"/>
</dbReference>
<proteinExistence type="predicted"/>
<organism evidence="1 2">
    <name type="scientific">Cupriavidus taiwanensis</name>
    <dbReference type="NCBI Taxonomy" id="164546"/>
    <lineage>
        <taxon>Bacteria</taxon>
        <taxon>Pseudomonadati</taxon>
        <taxon>Pseudomonadota</taxon>
        <taxon>Betaproteobacteria</taxon>
        <taxon>Burkholderiales</taxon>
        <taxon>Burkholderiaceae</taxon>
        <taxon>Cupriavidus</taxon>
    </lineage>
</organism>
<evidence type="ECO:0000313" key="2">
    <source>
        <dbReference type="Proteomes" id="UP000257016"/>
    </source>
</evidence>
<evidence type="ECO:0000313" key="1">
    <source>
        <dbReference type="EMBL" id="SOY65617.1"/>
    </source>
</evidence>
<name>A0A976A7B1_9BURK</name>
<comment type="caution">
    <text evidence="1">The sequence shown here is derived from an EMBL/GenBank/DDBJ whole genome shotgun (WGS) entry which is preliminary data.</text>
</comment>
<sequence length="125" mass="13959">MNIYRQQFVSHCPNNGLHIIYSLEIQTVAVIHVEHIVTATRLMADSFHEDIADELHARFGGRQILRAHHHGVDIETRRGFPDESGMVELAHISAAHRRILESGVSVVANIGKKTAESDVTLYVKG</sequence>
<dbReference type="EMBL" id="OFSN01000015">
    <property type="protein sequence ID" value="SOY65617.1"/>
    <property type="molecule type" value="Genomic_DNA"/>
</dbReference>
<dbReference type="AlphaFoldDB" id="A0A976A7B1"/>
<accession>A0A976A7B1</accession>
<gene>
    <name evidence="1" type="ORF">CBM2586_B10212</name>
</gene>
<reference evidence="1 2" key="1">
    <citation type="submission" date="2018-01" db="EMBL/GenBank/DDBJ databases">
        <authorList>
            <person name="Clerissi C."/>
        </authorList>
    </citation>
    <scope>NUCLEOTIDE SEQUENCE [LARGE SCALE GENOMIC DNA]</scope>
    <source>
        <strain evidence="1">Cupriavidus taiwanensis LMG 19430</strain>
    </source>
</reference>
<protein>
    <submittedName>
        <fullName evidence="1">Uncharacterized protein</fullName>
    </submittedName>
</protein>